<dbReference type="PANTHER" id="PTHR30093">
    <property type="entry name" value="GENERAL SECRETION PATHWAY PROTEIN G"/>
    <property type="match status" value="1"/>
</dbReference>
<keyword evidence="3" id="KW-1185">Reference proteome</keyword>
<proteinExistence type="predicted"/>
<dbReference type="NCBIfam" id="TIGR02532">
    <property type="entry name" value="IV_pilin_GFxxxE"/>
    <property type="match status" value="1"/>
</dbReference>
<dbReference type="PROSITE" id="PS00409">
    <property type="entry name" value="PROKAR_NTER_METHYL"/>
    <property type="match status" value="1"/>
</dbReference>
<dbReference type="InterPro" id="IPR045584">
    <property type="entry name" value="Pilin-like"/>
</dbReference>
<evidence type="ECO:0000313" key="3">
    <source>
        <dbReference type="Proteomes" id="UP001195903"/>
    </source>
</evidence>
<dbReference type="SUPFAM" id="SSF54523">
    <property type="entry name" value="Pili subunits"/>
    <property type="match status" value="1"/>
</dbReference>
<dbReference type="Proteomes" id="UP001195903">
    <property type="component" value="Unassembled WGS sequence"/>
</dbReference>
<dbReference type="InterPro" id="IPR031982">
    <property type="entry name" value="PilE-like"/>
</dbReference>
<dbReference type="Pfam" id="PF07963">
    <property type="entry name" value="N_methyl"/>
    <property type="match status" value="1"/>
</dbReference>
<comment type="caution">
    <text evidence="2">The sequence shown here is derived from an EMBL/GenBank/DDBJ whole genome shotgun (WGS) entry which is preliminary data.</text>
</comment>
<gene>
    <name evidence="2" type="ORF">KJI95_04545</name>
</gene>
<reference evidence="2 3" key="1">
    <citation type="submission" date="2021-05" db="EMBL/GenBank/DDBJ databases">
        <title>Shewanella sp. JM162201.</title>
        <authorList>
            <person name="Xu S."/>
            <person name="Li A."/>
        </authorList>
    </citation>
    <scope>NUCLEOTIDE SEQUENCE [LARGE SCALE GENOMIC DNA]</scope>
    <source>
        <strain evidence="2 3">JM162201</strain>
    </source>
</reference>
<evidence type="ECO:0000313" key="2">
    <source>
        <dbReference type="EMBL" id="MBT1443796.1"/>
    </source>
</evidence>
<keyword evidence="1" id="KW-1133">Transmembrane helix</keyword>
<keyword evidence="1" id="KW-0812">Transmembrane</keyword>
<keyword evidence="1" id="KW-0472">Membrane</keyword>
<dbReference type="InterPro" id="IPR012902">
    <property type="entry name" value="N_methyl_site"/>
</dbReference>
<dbReference type="RefSeq" id="WP_214505956.1">
    <property type="nucleotide sequence ID" value="NZ_JAHEPS010000001.1"/>
</dbReference>
<name>A0ABS5UZZ3_9GAMM</name>
<dbReference type="Pfam" id="PF16732">
    <property type="entry name" value="ComP_DUS"/>
    <property type="match status" value="1"/>
</dbReference>
<protein>
    <submittedName>
        <fullName evidence="2">Prepilin-type N-terminal cleavage/methylation domain-containing protein</fullName>
    </submittedName>
</protein>
<evidence type="ECO:0000256" key="1">
    <source>
        <dbReference type="SAM" id="Phobius"/>
    </source>
</evidence>
<dbReference type="EMBL" id="JAHEPS010000001">
    <property type="protein sequence ID" value="MBT1443796.1"/>
    <property type="molecule type" value="Genomic_DNA"/>
</dbReference>
<sequence>MAWKHPRNLTLSGKLSSKLRASLTSSTSSTGFTLIELMIVVAIVGIIAAIALPSYQEYLKKGRRFDAQQQLISLSHGLERSYSRDGAYPNAIASLPSDDFYTYSYSQTGGTEYELKATPTSRQSDSCGALTLNQKGVEGAAKAGCWE</sequence>
<feature type="transmembrane region" description="Helical" evidence="1">
    <location>
        <begin position="32"/>
        <end position="55"/>
    </location>
</feature>
<organism evidence="2 3">
    <name type="scientific">Shewanella jiangmenensis</name>
    <dbReference type="NCBI Taxonomy" id="2837387"/>
    <lineage>
        <taxon>Bacteria</taxon>
        <taxon>Pseudomonadati</taxon>
        <taxon>Pseudomonadota</taxon>
        <taxon>Gammaproteobacteria</taxon>
        <taxon>Alteromonadales</taxon>
        <taxon>Shewanellaceae</taxon>
        <taxon>Shewanella</taxon>
    </lineage>
</organism>
<dbReference type="PANTHER" id="PTHR30093:SF47">
    <property type="entry name" value="TYPE IV PILUS NON-CORE MINOR PILIN PILE"/>
    <property type="match status" value="1"/>
</dbReference>
<dbReference type="Gene3D" id="3.30.700.10">
    <property type="entry name" value="Glycoprotein, Type 4 Pilin"/>
    <property type="match status" value="1"/>
</dbReference>
<accession>A0ABS5UZZ3</accession>